<reference evidence="3" key="1">
    <citation type="journal article" date="2013" name="Genome Announc.">
        <title>Draft genome sequence of the basidiomycetous yeast-like fungus Pseudozyma hubeiensis SY62, which produces an abundant amount of the biosurfactant mannosylerythritol lipids.</title>
        <authorList>
            <person name="Konishi M."/>
            <person name="Hatada Y."/>
            <person name="Horiuchi J."/>
        </authorList>
    </citation>
    <scope>NUCLEOTIDE SEQUENCE [LARGE SCALE GENOMIC DNA]</scope>
    <source>
        <strain evidence="3">SY62</strain>
    </source>
</reference>
<dbReference type="Proteomes" id="UP000014071">
    <property type="component" value="Unassembled WGS sequence"/>
</dbReference>
<accession>R9PLQ1</accession>
<proteinExistence type="predicted"/>
<name>R9PLQ1_PSEHS</name>
<organism evidence="2 3">
    <name type="scientific">Pseudozyma hubeiensis (strain SY62)</name>
    <name type="common">Yeast</name>
    <dbReference type="NCBI Taxonomy" id="1305764"/>
    <lineage>
        <taxon>Eukaryota</taxon>
        <taxon>Fungi</taxon>
        <taxon>Dikarya</taxon>
        <taxon>Basidiomycota</taxon>
        <taxon>Ustilaginomycotina</taxon>
        <taxon>Ustilaginomycetes</taxon>
        <taxon>Ustilaginales</taxon>
        <taxon>Ustilaginaceae</taxon>
        <taxon>Pseudozyma</taxon>
    </lineage>
</organism>
<feature type="chain" id="PRO_5004488163" evidence="1">
    <location>
        <begin position="21"/>
        <end position="92"/>
    </location>
</feature>
<dbReference type="EMBL" id="DF238822">
    <property type="protein sequence ID" value="GAC99040.1"/>
    <property type="molecule type" value="Genomic_DNA"/>
</dbReference>
<feature type="signal peptide" evidence="1">
    <location>
        <begin position="1"/>
        <end position="20"/>
    </location>
</feature>
<evidence type="ECO:0000313" key="2">
    <source>
        <dbReference type="EMBL" id="GAC99040.1"/>
    </source>
</evidence>
<evidence type="ECO:0000256" key="1">
    <source>
        <dbReference type="SAM" id="SignalP"/>
    </source>
</evidence>
<protein>
    <submittedName>
        <fullName evidence="2">Calcium-transporting ATPase</fullName>
    </submittedName>
</protein>
<keyword evidence="1" id="KW-0732">Signal</keyword>
<dbReference type="AlphaFoldDB" id="R9PLQ1"/>
<sequence>MPSSIRLIRILGRLSAFATSIVTCCCRCCSCCRAVGLDRIRNLGYDVFEKVKGFVGVHCPLAVAIRRRERHESGGGERERRMSGQYAIVILR</sequence>
<dbReference type="GeneID" id="24111906"/>
<gene>
    <name evidence="2" type="ORF">PHSY_006637</name>
</gene>
<dbReference type="HOGENOM" id="CLU_2414260_0_0_1"/>
<keyword evidence="3" id="KW-1185">Reference proteome</keyword>
<evidence type="ECO:0000313" key="3">
    <source>
        <dbReference type="Proteomes" id="UP000014071"/>
    </source>
</evidence>
<dbReference type="RefSeq" id="XP_012192627.1">
    <property type="nucleotide sequence ID" value="XM_012337237.1"/>
</dbReference>